<proteinExistence type="predicted"/>
<gene>
    <name evidence="1" type="ORF">PSQ19_16645</name>
</gene>
<dbReference type="RefSeq" id="WP_282218650.1">
    <property type="nucleotide sequence ID" value="NZ_CP118246.1"/>
</dbReference>
<accession>A0ABY7YMD4</accession>
<reference evidence="1 2" key="1">
    <citation type="submission" date="2023-02" db="EMBL/GenBank/DDBJ databases">
        <title>Devosia algicola sp. nov., isolated from the phycosphere of marine algae.</title>
        <authorList>
            <person name="Kim J.M."/>
            <person name="Lee J.K."/>
            <person name="Choi B.J."/>
            <person name="Bayburt H."/>
            <person name="Jeon C.O."/>
        </authorList>
    </citation>
    <scope>NUCLEOTIDE SEQUENCE [LARGE SCALE GENOMIC DNA]</scope>
    <source>
        <strain evidence="1 2">G20-9</strain>
    </source>
</reference>
<dbReference type="EMBL" id="CP118246">
    <property type="protein sequence ID" value="WDR02245.1"/>
    <property type="molecule type" value="Genomic_DNA"/>
</dbReference>
<evidence type="ECO:0000313" key="2">
    <source>
        <dbReference type="Proteomes" id="UP001220530"/>
    </source>
</evidence>
<keyword evidence="2" id="KW-1185">Reference proteome</keyword>
<sequence>MASPDLTAGIADRAIKHLAGQKYQRCLEDGAHDGEKRQCENTELDCRRAARVAHKGAANQSRKHASPR</sequence>
<evidence type="ECO:0000313" key="1">
    <source>
        <dbReference type="EMBL" id="WDR02245.1"/>
    </source>
</evidence>
<organism evidence="1 2">
    <name type="scientific">Devosia algicola</name>
    <dbReference type="NCBI Taxonomy" id="3026418"/>
    <lineage>
        <taxon>Bacteria</taxon>
        <taxon>Pseudomonadati</taxon>
        <taxon>Pseudomonadota</taxon>
        <taxon>Alphaproteobacteria</taxon>
        <taxon>Hyphomicrobiales</taxon>
        <taxon>Devosiaceae</taxon>
        <taxon>Devosia</taxon>
    </lineage>
</organism>
<dbReference type="Proteomes" id="UP001220530">
    <property type="component" value="Chromosome"/>
</dbReference>
<protein>
    <submittedName>
        <fullName evidence="1">Uncharacterized protein</fullName>
    </submittedName>
</protein>
<name>A0ABY7YMD4_9HYPH</name>